<sequence>MILSLVPATRSFTGDGLITLDRDENSVYTKRNHGAIFIVILNSDLSLTILSKAGAKLGSENIASSIFTKFQVKQPTT</sequence>
<gene>
    <name evidence="1" type="ordered locus">VIT_05s0094g01090</name>
</gene>
<accession>D7T2J6</accession>
<organism evidence="1 2">
    <name type="scientific">Vitis vinifera</name>
    <name type="common">Grape</name>
    <dbReference type="NCBI Taxonomy" id="29760"/>
    <lineage>
        <taxon>Eukaryota</taxon>
        <taxon>Viridiplantae</taxon>
        <taxon>Streptophyta</taxon>
        <taxon>Embryophyta</taxon>
        <taxon>Tracheophyta</taxon>
        <taxon>Spermatophyta</taxon>
        <taxon>Magnoliopsida</taxon>
        <taxon>eudicotyledons</taxon>
        <taxon>Gunneridae</taxon>
        <taxon>Pentapetalae</taxon>
        <taxon>rosids</taxon>
        <taxon>Vitales</taxon>
        <taxon>Vitaceae</taxon>
        <taxon>Viteae</taxon>
        <taxon>Vitis</taxon>
    </lineage>
</organism>
<keyword evidence="2" id="KW-1185">Reference proteome</keyword>
<dbReference type="EMBL" id="FN595507">
    <property type="protein sequence ID" value="CBI24727.3"/>
    <property type="molecule type" value="Genomic_DNA"/>
</dbReference>
<reference evidence="2" key="1">
    <citation type="journal article" date="2007" name="Nature">
        <title>The grapevine genome sequence suggests ancestral hexaploidization in major angiosperm phyla.</title>
        <authorList>
            <consortium name="The French-Italian Public Consortium for Grapevine Genome Characterization."/>
            <person name="Jaillon O."/>
            <person name="Aury J.-M."/>
            <person name="Noel B."/>
            <person name="Policriti A."/>
            <person name="Clepet C."/>
            <person name="Casagrande A."/>
            <person name="Choisne N."/>
            <person name="Aubourg S."/>
            <person name="Vitulo N."/>
            <person name="Jubin C."/>
            <person name="Vezzi A."/>
            <person name="Legeai F."/>
            <person name="Hugueney P."/>
            <person name="Dasilva C."/>
            <person name="Horner D."/>
            <person name="Mica E."/>
            <person name="Jublot D."/>
            <person name="Poulain J."/>
            <person name="Bruyere C."/>
            <person name="Billault A."/>
            <person name="Segurens B."/>
            <person name="Gouyvenoux M."/>
            <person name="Ugarte E."/>
            <person name="Cattonaro F."/>
            <person name="Anthouard V."/>
            <person name="Vico V."/>
            <person name="Del Fabbro C."/>
            <person name="Alaux M."/>
            <person name="Di Gaspero G."/>
            <person name="Dumas V."/>
            <person name="Felice N."/>
            <person name="Paillard S."/>
            <person name="Juman I."/>
            <person name="Moroldo M."/>
            <person name="Scalabrin S."/>
            <person name="Canaguier A."/>
            <person name="Le Clainche I."/>
            <person name="Malacrida G."/>
            <person name="Durand E."/>
            <person name="Pesole G."/>
            <person name="Laucou V."/>
            <person name="Chatelet P."/>
            <person name="Merdinoglu D."/>
            <person name="Delledonne M."/>
            <person name="Pezzotti M."/>
            <person name="Lecharny A."/>
            <person name="Scarpelli C."/>
            <person name="Artiguenave F."/>
            <person name="Pe M.E."/>
            <person name="Valle G."/>
            <person name="Morgante M."/>
            <person name="Caboche M."/>
            <person name="Adam-Blondon A.-F."/>
            <person name="Weissenbach J."/>
            <person name="Quetier F."/>
            <person name="Wincker P."/>
        </authorList>
    </citation>
    <scope>NUCLEOTIDE SEQUENCE [LARGE SCALE GENOMIC DNA]</scope>
    <source>
        <strain evidence="2">cv. Pinot noir / PN40024</strain>
    </source>
</reference>
<dbReference type="Proteomes" id="UP000009183">
    <property type="component" value="Chromosome 5"/>
</dbReference>
<name>D7T2J6_VITVI</name>
<protein>
    <submittedName>
        <fullName evidence="1">Uncharacterized protein</fullName>
    </submittedName>
</protein>
<dbReference type="InParanoid" id="D7T2J6"/>
<proteinExistence type="predicted"/>
<dbReference type="PaxDb" id="29760-VIT_05s0094g01090.t01"/>
<dbReference type="AlphaFoldDB" id="D7T2J6"/>
<evidence type="ECO:0000313" key="2">
    <source>
        <dbReference type="Proteomes" id="UP000009183"/>
    </source>
</evidence>
<evidence type="ECO:0000313" key="1">
    <source>
        <dbReference type="EMBL" id="CBI24727.3"/>
    </source>
</evidence>
<dbReference type="HOGENOM" id="CLU_2643089_0_0_1"/>